<dbReference type="HOGENOM" id="CLU_2561458_0_0_1"/>
<dbReference type="EnsemblPlants" id="Bo5g143250.1">
    <property type="protein sequence ID" value="Bo5g143250.1"/>
    <property type="gene ID" value="Bo5g143250"/>
</dbReference>
<evidence type="ECO:0000313" key="2">
    <source>
        <dbReference type="EnsemblPlants" id="Bo5g143250.1"/>
    </source>
</evidence>
<keyword evidence="1" id="KW-0732">Signal</keyword>
<proteinExistence type="predicted"/>
<feature type="chain" id="PRO_5002258890" evidence="1">
    <location>
        <begin position="24"/>
        <end position="82"/>
    </location>
</feature>
<dbReference type="Gramene" id="Bo5g143250.1">
    <property type="protein sequence ID" value="Bo5g143250.1"/>
    <property type="gene ID" value="Bo5g143250"/>
</dbReference>
<keyword evidence="3" id="KW-1185">Reference proteome</keyword>
<reference evidence="2 3" key="1">
    <citation type="journal article" date="2014" name="Genome Biol.">
        <title>Transcriptome and methylome profiling reveals relics of genome dominance in the mesopolyploid Brassica oleracea.</title>
        <authorList>
            <person name="Parkin I.A."/>
            <person name="Koh C."/>
            <person name="Tang H."/>
            <person name="Robinson S.J."/>
            <person name="Kagale S."/>
            <person name="Clarke W.E."/>
            <person name="Town C.D."/>
            <person name="Nixon J."/>
            <person name="Krishnakumar V."/>
            <person name="Bidwell S.L."/>
            <person name="Denoeud F."/>
            <person name="Belcram H."/>
            <person name="Links M.G."/>
            <person name="Just J."/>
            <person name="Clarke C."/>
            <person name="Bender T."/>
            <person name="Huebert T."/>
            <person name="Mason A.S."/>
            <person name="Pires J.C."/>
            <person name="Barker G."/>
            <person name="Moore J."/>
            <person name="Walley P.G."/>
            <person name="Manoli S."/>
            <person name="Batley J."/>
            <person name="Edwards D."/>
            <person name="Nelson M.N."/>
            <person name="Wang X."/>
            <person name="Paterson A.H."/>
            <person name="King G."/>
            <person name="Bancroft I."/>
            <person name="Chalhoub B."/>
            <person name="Sharpe A.G."/>
        </authorList>
    </citation>
    <scope>NUCLEOTIDE SEQUENCE</scope>
    <source>
        <strain evidence="2 3">cv. TO1000</strain>
    </source>
</reference>
<dbReference type="AlphaFoldDB" id="A0A0D3CM92"/>
<name>A0A0D3CM92_BRAOL</name>
<evidence type="ECO:0000313" key="3">
    <source>
        <dbReference type="Proteomes" id="UP000032141"/>
    </source>
</evidence>
<dbReference type="Proteomes" id="UP000032141">
    <property type="component" value="Chromosome C5"/>
</dbReference>
<sequence>MKSTISFMISCMFISLLISDVQGAKRVCYAKASGVMDNYTGPVQSCHASQCSAKSKFKVIDCKCVGYNATLHFCQCRCDRHK</sequence>
<protein>
    <submittedName>
        <fullName evidence="2">Uncharacterized protein</fullName>
    </submittedName>
</protein>
<feature type="signal peptide" evidence="1">
    <location>
        <begin position="1"/>
        <end position="23"/>
    </location>
</feature>
<reference evidence="2" key="2">
    <citation type="submission" date="2015-03" db="UniProtKB">
        <authorList>
            <consortium name="EnsemblPlants"/>
        </authorList>
    </citation>
    <scope>IDENTIFICATION</scope>
</reference>
<evidence type="ECO:0000256" key="1">
    <source>
        <dbReference type="SAM" id="SignalP"/>
    </source>
</evidence>
<organism evidence="2 3">
    <name type="scientific">Brassica oleracea var. oleracea</name>
    <dbReference type="NCBI Taxonomy" id="109376"/>
    <lineage>
        <taxon>Eukaryota</taxon>
        <taxon>Viridiplantae</taxon>
        <taxon>Streptophyta</taxon>
        <taxon>Embryophyta</taxon>
        <taxon>Tracheophyta</taxon>
        <taxon>Spermatophyta</taxon>
        <taxon>Magnoliopsida</taxon>
        <taxon>eudicotyledons</taxon>
        <taxon>Gunneridae</taxon>
        <taxon>Pentapetalae</taxon>
        <taxon>rosids</taxon>
        <taxon>malvids</taxon>
        <taxon>Brassicales</taxon>
        <taxon>Brassicaceae</taxon>
        <taxon>Brassiceae</taxon>
        <taxon>Brassica</taxon>
    </lineage>
</organism>
<accession>A0A0D3CM92</accession>